<evidence type="ECO:0000313" key="1">
    <source>
        <dbReference type="EMBL" id="NEV00987.1"/>
    </source>
</evidence>
<dbReference type="EMBL" id="VKHP01000209">
    <property type="protein sequence ID" value="NEV00987.1"/>
    <property type="molecule type" value="Genomic_DNA"/>
</dbReference>
<reference evidence="1 2" key="1">
    <citation type="journal article" date="2020" name="Arch. Microbiol.">
        <title>Bradyrhizobium uaiense sp. nov., a new highly efficient cowpea symbiont.</title>
        <authorList>
            <person name="Cabral Michel D."/>
            <person name="Azarias Guimaraes A."/>
            <person name="Martins da Costa E."/>
            <person name="Soares de Carvalho T."/>
            <person name="Balsanelli E."/>
            <person name="Willems A."/>
            <person name="Maltempi de Souza E."/>
            <person name="de Souza Moreira F.M."/>
        </authorList>
    </citation>
    <scope>NUCLEOTIDE SEQUENCE [LARGE SCALE GENOMIC DNA]</scope>
    <source>
        <strain evidence="1 2">UFLA 03-164</strain>
    </source>
</reference>
<dbReference type="Proteomes" id="UP000468531">
    <property type="component" value="Unassembled WGS sequence"/>
</dbReference>
<protein>
    <submittedName>
        <fullName evidence="1">Uncharacterized protein</fullName>
    </submittedName>
</protein>
<accession>A0A6P1BR43</accession>
<proteinExistence type="predicted"/>
<sequence>MKRLLIVLAVVLAGSMIVYGGLALFAHAFMQADSYPTFMADYQAKTPHSYEEAKRSFSDFVAKAFPIGSDESDAIAQITNGGFQITTSSSEKVELVWKRHSGPCSEQYSIVIGRDPNGRIAKIAGQLRPICL</sequence>
<comment type="caution">
    <text evidence="1">The sequence shown here is derived from an EMBL/GenBank/DDBJ whole genome shotgun (WGS) entry which is preliminary data.</text>
</comment>
<name>A0A6P1BR43_9BRAD</name>
<dbReference type="RefSeq" id="WP_163160525.1">
    <property type="nucleotide sequence ID" value="NZ_VKHP01000209.1"/>
</dbReference>
<dbReference type="AlphaFoldDB" id="A0A6P1BR43"/>
<gene>
    <name evidence="1" type="ORF">FNJ47_35620</name>
</gene>
<keyword evidence="2" id="KW-1185">Reference proteome</keyword>
<organism evidence="1 2">
    <name type="scientific">Bradyrhizobium uaiense</name>
    <dbReference type="NCBI Taxonomy" id="2594946"/>
    <lineage>
        <taxon>Bacteria</taxon>
        <taxon>Pseudomonadati</taxon>
        <taxon>Pseudomonadota</taxon>
        <taxon>Alphaproteobacteria</taxon>
        <taxon>Hyphomicrobiales</taxon>
        <taxon>Nitrobacteraceae</taxon>
        <taxon>Bradyrhizobium</taxon>
    </lineage>
</organism>
<evidence type="ECO:0000313" key="2">
    <source>
        <dbReference type="Proteomes" id="UP000468531"/>
    </source>
</evidence>